<feature type="region of interest" description="Disordered" evidence="1">
    <location>
        <begin position="62"/>
        <end position="82"/>
    </location>
</feature>
<dbReference type="VEuPathDB" id="MicrosporidiaDB:NEDG_01234"/>
<dbReference type="EMBL" id="LTDL01000042">
    <property type="protein sequence ID" value="OAG29095.1"/>
    <property type="molecule type" value="Genomic_DNA"/>
</dbReference>
<accession>A0A177EAY7</accession>
<dbReference type="AlphaFoldDB" id="A0A177EAY7"/>
<proteinExistence type="predicted"/>
<comment type="caution">
    <text evidence="3">The sequence shown here is derived from an EMBL/GenBank/DDBJ whole genome shotgun (WGS) entry which is preliminary data.</text>
</comment>
<evidence type="ECO:0000313" key="4">
    <source>
        <dbReference type="Proteomes" id="UP000185944"/>
    </source>
</evidence>
<gene>
    <name evidence="3" type="ORF">NEDG_01234</name>
</gene>
<evidence type="ECO:0000256" key="2">
    <source>
        <dbReference type="SAM" id="SignalP"/>
    </source>
</evidence>
<keyword evidence="4" id="KW-1185">Reference proteome</keyword>
<keyword evidence="2" id="KW-0732">Signal</keyword>
<protein>
    <submittedName>
        <fullName evidence="3">Uncharacterized protein</fullName>
    </submittedName>
</protein>
<evidence type="ECO:0000313" key="3">
    <source>
        <dbReference type="EMBL" id="OAG29095.1"/>
    </source>
</evidence>
<feature type="signal peptide" evidence="2">
    <location>
        <begin position="1"/>
        <end position="18"/>
    </location>
</feature>
<organism evidence="3 4">
    <name type="scientific">Nematocida displodere</name>
    <dbReference type="NCBI Taxonomy" id="1805483"/>
    <lineage>
        <taxon>Eukaryota</taxon>
        <taxon>Fungi</taxon>
        <taxon>Fungi incertae sedis</taxon>
        <taxon>Microsporidia</taxon>
        <taxon>Nematocida</taxon>
    </lineage>
</organism>
<dbReference type="Proteomes" id="UP000185944">
    <property type="component" value="Unassembled WGS sequence"/>
</dbReference>
<feature type="compositionally biased region" description="Pro residues" evidence="1">
    <location>
        <begin position="66"/>
        <end position="78"/>
    </location>
</feature>
<evidence type="ECO:0000256" key="1">
    <source>
        <dbReference type="SAM" id="MobiDB-lite"/>
    </source>
</evidence>
<reference evidence="3 4" key="1">
    <citation type="submission" date="2016-02" db="EMBL/GenBank/DDBJ databases">
        <title>Discovery of a natural microsporidian pathogen with a broad tissue tropism in Caenorhabditis elegans.</title>
        <authorList>
            <person name="Luallen R.J."/>
            <person name="Reinke A.W."/>
            <person name="Tong L."/>
            <person name="Botts M.R."/>
            <person name="Felix M.-A."/>
            <person name="Troemel E.R."/>
        </authorList>
    </citation>
    <scope>NUCLEOTIDE SEQUENCE [LARGE SCALE GENOMIC DNA]</scope>
    <source>
        <strain evidence="3 4">JUm2807</strain>
    </source>
</reference>
<dbReference type="RefSeq" id="XP_067543840.1">
    <property type="nucleotide sequence ID" value="XM_067688652.1"/>
</dbReference>
<sequence length="182" mass="19887">MQRHAFWLLLTALTTILATQMHETILSINEQTSEICQVLKEALGASFAELVRTHCCCLEKHSPVSNPSPSPNQSPSPNPKHKDSLLGIEEVVMIQRHISNVGTVPSASTSSRPSTLNTELIRQHAAAIYNELKGYILALLEHKARVCFLPGAIELANGSFEAYNPSLWRCLLCKGCLGSEPG</sequence>
<name>A0A177EAY7_9MICR</name>
<dbReference type="GeneID" id="93647584"/>
<feature type="chain" id="PRO_5008060254" evidence="2">
    <location>
        <begin position="19"/>
        <end position="182"/>
    </location>
</feature>